<name>A0ABT4HL41_MYCIR</name>
<dbReference type="CDD" id="cd05403">
    <property type="entry name" value="NT_KNTase_like"/>
    <property type="match status" value="1"/>
</dbReference>
<dbReference type="RefSeq" id="WP_268787349.1">
    <property type="nucleotide sequence ID" value="NZ_JAPQYE010000013.1"/>
</dbReference>
<dbReference type="Gene3D" id="3.30.460.10">
    <property type="entry name" value="Beta Polymerase, domain 2"/>
    <property type="match status" value="1"/>
</dbReference>
<dbReference type="Proteomes" id="UP001084650">
    <property type="component" value="Unassembled WGS sequence"/>
</dbReference>
<protein>
    <submittedName>
        <fullName evidence="1">Nucleotidyltransferase domain-containing protein</fullName>
    </submittedName>
</protein>
<comment type="caution">
    <text evidence="1">The sequence shown here is derived from an EMBL/GenBank/DDBJ whole genome shotgun (WGS) entry which is preliminary data.</text>
</comment>
<evidence type="ECO:0000313" key="2">
    <source>
        <dbReference type="Proteomes" id="UP001084650"/>
    </source>
</evidence>
<keyword evidence="2" id="KW-1185">Reference proteome</keyword>
<organism evidence="1 2">
    <name type="scientific">Mycolicibacterium iranicum</name>
    <name type="common">Mycobacterium iranicum</name>
    <dbReference type="NCBI Taxonomy" id="912594"/>
    <lineage>
        <taxon>Bacteria</taxon>
        <taxon>Bacillati</taxon>
        <taxon>Actinomycetota</taxon>
        <taxon>Actinomycetes</taxon>
        <taxon>Mycobacteriales</taxon>
        <taxon>Mycobacteriaceae</taxon>
        <taxon>Mycolicibacterium</taxon>
    </lineage>
</organism>
<dbReference type="EMBL" id="JAPQYE010000013">
    <property type="protein sequence ID" value="MCZ0730921.1"/>
    <property type="molecule type" value="Genomic_DNA"/>
</dbReference>
<dbReference type="InterPro" id="IPR043519">
    <property type="entry name" value="NT_sf"/>
</dbReference>
<dbReference type="SUPFAM" id="SSF81301">
    <property type="entry name" value="Nucleotidyltransferase"/>
    <property type="match status" value="1"/>
</dbReference>
<evidence type="ECO:0000313" key="1">
    <source>
        <dbReference type="EMBL" id="MCZ0730921.1"/>
    </source>
</evidence>
<gene>
    <name evidence="1" type="ORF">OY187_22975</name>
</gene>
<accession>A0ABT4HL41</accession>
<proteinExistence type="predicted"/>
<reference evidence="1" key="1">
    <citation type="submission" date="2022-12" db="EMBL/GenBank/DDBJ databases">
        <title>Whole genome sequence of Mycolicibacterium iranicum strain SBH312.</title>
        <authorList>
            <person name="Jani J."/>
            <person name="Arifin Mustapha Z."/>
            <person name="Ahmed K."/>
            <person name="Kai Ling C."/>
        </authorList>
    </citation>
    <scope>NUCLEOTIDE SEQUENCE</scope>
    <source>
        <strain evidence="1">SBH312</strain>
    </source>
</reference>
<sequence length="246" mass="26622">MVELAVAVAQRLVADRFPHARAAWLGGSVAAGLQTATSDLDITVLLAGPPAPFRASETFSAWPVELFVQTEASLKRFCELDRDRRRPTTMRLVGSSIILVDRDGSGRRLQEALHQADIEGPPPATDVELEAQRYAITDLLADLTAPRSDDEMLAVAAVLAESTASFVLTAHRYWGGSGKWLWRELTALDNVEHTQYVSTLLGGLRAASAGDPAPLRDAATQVLKRHGGAVFDGFHREGPTPSRGFR</sequence>